<dbReference type="InterPro" id="IPR002182">
    <property type="entry name" value="NB-ARC"/>
</dbReference>
<dbReference type="Pfam" id="PF00931">
    <property type="entry name" value="NB-ARC"/>
    <property type="match status" value="1"/>
</dbReference>
<evidence type="ECO:0000256" key="2">
    <source>
        <dbReference type="ARBA" id="ARBA00022614"/>
    </source>
</evidence>
<evidence type="ECO:0000313" key="13">
    <source>
        <dbReference type="EMBL" id="EOY26518.1"/>
    </source>
</evidence>
<dbReference type="GO" id="GO:0003677">
    <property type="term" value="F:DNA binding"/>
    <property type="evidence" value="ECO:0007669"/>
    <property type="project" value="UniProtKB-KW"/>
</dbReference>
<dbReference type="PANTHER" id="PTHR33463">
    <property type="entry name" value="NB-ARC DOMAIN-CONTAINING PROTEIN-RELATED"/>
    <property type="match status" value="1"/>
</dbReference>
<keyword evidence="10" id="KW-0539">Nucleus</keyword>
<evidence type="ECO:0000256" key="8">
    <source>
        <dbReference type="ARBA" id="ARBA00023125"/>
    </source>
</evidence>
<dbReference type="FunFam" id="1.10.10.10:FF:000322">
    <property type="entry name" value="Probable disease resistance protein At1g63360"/>
    <property type="match status" value="1"/>
</dbReference>
<organism evidence="13 14">
    <name type="scientific">Theobroma cacao</name>
    <name type="common">Cacao</name>
    <name type="synonym">Cocoa</name>
    <dbReference type="NCBI Taxonomy" id="3641"/>
    <lineage>
        <taxon>Eukaryota</taxon>
        <taxon>Viridiplantae</taxon>
        <taxon>Streptophyta</taxon>
        <taxon>Embryophyta</taxon>
        <taxon>Tracheophyta</taxon>
        <taxon>Spermatophyta</taxon>
        <taxon>Magnoliopsida</taxon>
        <taxon>eudicotyledons</taxon>
        <taxon>Gunneridae</taxon>
        <taxon>Pentapetalae</taxon>
        <taxon>rosids</taxon>
        <taxon>malvids</taxon>
        <taxon>Malvales</taxon>
        <taxon>Malvaceae</taxon>
        <taxon>Byttnerioideae</taxon>
        <taxon>Theobroma</taxon>
    </lineage>
</organism>
<dbReference type="AlphaFoldDB" id="A0A061GAR5"/>
<accession>A0A061GAR5</accession>
<evidence type="ECO:0000256" key="11">
    <source>
        <dbReference type="SAM" id="Coils"/>
    </source>
</evidence>
<dbReference type="PROSITE" id="PS51005">
    <property type="entry name" value="NAC"/>
    <property type="match status" value="1"/>
</dbReference>
<dbReference type="Gene3D" id="3.40.50.300">
    <property type="entry name" value="P-loop containing nucleotide triphosphate hydrolases"/>
    <property type="match status" value="1"/>
</dbReference>
<dbReference type="Proteomes" id="UP000026915">
    <property type="component" value="Chromosome 6"/>
</dbReference>
<evidence type="ECO:0000256" key="5">
    <source>
        <dbReference type="ARBA" id="ARBA00022821"/>
    </source>
</evidence>
<evidence type="ECO:0000313" key="14">
    <source>
        <dbReference type="Proteomes" id="UP000026915"/>
    </source>
</evidence>
<evidence type="ECO:0000256" key="10">
    <source>
        <dbReference type="ARBA" id="ARBA00023242"/>
    </source>
</evidence>
<dbReference type="PRINTS" id="PR00364">
    <property type="entry name" value="DISEASERSIST"/>
</dbReference>
<keyword evidence="6" id="KW-0067">ATP-binding</keyword>
<dbReference type="Gramene" id="EOY26519">
    <property type="protein sequence ID" value="EOY26519"/>
    <property type="gene ID" value="TCM_028306"/>
</dbReference>
<feature type="domain" description="NAC" evidence="12">
    <location>
        <begin position="1"/>
        <end position="55"/>
    </location>
</feature>
<keyword evidence="3" id="KW-0677">Repeat</keyword>
<sequence length="1128" mass="127728">MTKLWGVLKLWSSTEGKPHEERTDWVLHKYRLEDEHLHDKGVVQDAYVLCVIFRKDGPGHRNGAQYGAPFREDWTDEEEVIKEVSNSADLPTPTFTGAANPYFPQSQCLGSSAESSHFAAFPSVVLNANKSLTPMEASQVLVDDSISAMLSSGQSEDYSLVAIANYDLEFLKSPNIVVDDDTFREDDAFLIDIIKRLLLILFFLPLFKHSVFFSTGDYICSCFSTMGNIFSIQLSCDTIFSRCWDCAAGQAIYTCKLEENLADLNTALDELKERRNDVMRKVNIAEQGNMKQLDQVQGWLSRTEAMINDVDQVITDGPQEIKKLCMGGCFSKNYMSSLRFSKTVSKKLRDVKDLNLKGAFEEVATTVPAALVVERPSDSAIGLESMLNTVWSSFEEKHVGIIGIYGLGGVGKTRLLTEINNRIGLSSGGFEVVIWVVVSKGFYVEKVQDDIAKRIGLSGGTWNDKTPEEKATEIFGVLTKKKFVLLLDDIWERVDLSKVGIPSPTQENGSKLIFTTRSIEVCGQMRADKKIEVTCLPEEKAWQLFEEHVGKDLFDSHPNIRDLAQEVAKECGGLPLALITIGRSMACKTTSEEWKYAIDVLRRSSATSISPDMGKEVYPLLKFSYDSLPNDMVRSCLLYCSLFSEDFMIKKERLIECWIGEGFLDEHDNISQARNQGHHIIGSLIHACLLEEVEDEFVKMHDVIRDMCLWIACTCEAEKWKFFVQARYQLTKVPDVGKWRGIKRMSLMDNKIENLREAPNCPDLQTLFLSRNKPLEVINNDFFQFMCVLKVLDLSYNQGITEFPMGISKLVSLEYLDLSGTTIRELPTELRALKKLKCLGLQHIDNGIKIPRGLMPGFSKLEILRMFRSYPFDEAMEDDNECLAEELQCLNHLNVLTLSVTSAFALDRFLSAEKLHSFIETIGLEYFKDSKQLNILSLANFKSLNTLTLGECESLEEVKTVWEGESRIIKAAIEIQTSVIASVPCFQSLLRVYMAKCSKLRDITWLILAPNLKDLHVMDCDKMEEIIDEIKLRQGAELVKTLSPFSRLKYLCLVSLPELKSIYLDALPFSCMESIGVRDCPKLRRLPLNSNSAKAKKISINGEEKWWKELQWEDESTQNAFLPSFIPW</sequence>
<keyword evidence="5" id="KW-0611">Plant defense</keyword>
<evidence type="ECO:0000256" key="1">
    <source>
        <dbReference type="ARBA" id="ARBA00008894"/>
    </source>
</evidence>
<dbReference type="InParanoid" id="A0A061GAR5"/>
<dbReference type="Gene3D" id="3.80.10.10">
    <property type="entry name" value="Ribonuclease Inhibitor"/>
    <property type="match status" value="2"/>
</dbReference>
<reference evidence="13 14" key="1">
    <citation type="journal article" date="2013" name="Genome Biol.">
        <title>The genome sequence of the most widely cultivated cacao type and its use to identify candidate genes regulating pod color.</title>
        <authorList>
            <person name="Motamayor J.C."/>
            <person name="Mockaitis K."/>
            <person name="Schmutz J."/>
            <person name="Haiminen N."/>
            <person name="Iii D.L."/>
            <person name="Cornejo O."/>
            <person name="Findley S.D."/>
            <person name="Zheng P."/>
            <person name="Utro F."/>
            <person name="Royaert S."/>
            <person name="Saski C."/>
            <person name="Jenkins J."/>
            <person name="Podicheti R."/>
            <person name="Zhao M."/>
            <person name="Scheffler B.E."/>
            <person name="Stack J.C."/>
            <person name="Feltus F.A."/>
            <person name="Mustiga G.M."/>
            <person name="Amores F."/>
            <person name="Phillips W."/>
            <person name="Marelli J.P."/>
            <person name="May G.D."/>
            <person name="Shapiro H."/>
            <person name="Ma J."/>
            <person name="Bustamante C.D."/>
            <person name="Schnell R.J."/>
            <person name="Main D."/>
            <person name="Gilbert D."/>
            <person name="Parida L."/>
            <person name="Kuhn D.N."/>
        </authorList>
    </citation>
    <scope>NUCLEOTIDE SEQUENCE [LARGE SCALE GENOMIC DNA]</scope>
    <source>
        <strain evidence="14">cv. Matina 1-6</strain>
    </source>
</reference>
<comment type="similarity">
    <text evidence="1">Belongs to the disease resistance NB-LRR family.</text>
</comment>
<dbReference type="InterPro" id="IPR057135">
    <property type="entry name" value="At4g27190-like_LRR"/>
</dbReference>
<dbReference type="Pfam" id="PF23247">
    <property type="entry name" value="LRR_RPS2"/>
    <property type="match status" value="1"/>
</dbReference>
<dbReference type="InterPro" id="IPR027417">
    <property type="entry name" value="P-loop_NTPase"/>
</dbReference>
<evidence type="ECO:0000256" key="7">
    <source>
        <dbReference type="ARBA" id="ARBA00023015"/>
    </source>
</evidence>
<dbReference type="SUPFAM" id="SSF52058">
    <property type="entry name" value="L domain-like"/>
    <property type="match status" value="1"/>
</dbReference>
<keyword evidence="2" id="KW-0433">Leucine-rich repeat</keyword>
<dbReference type="Gene3D" id="1.10.10.10">
    <property type="entry name" value="Winged helix-like DNA-binding domain superfamily/Winged helix DNA-binding domain"/>
    <property type="match status" value="1"/>
</dbReference>
<dbReference type="GO" id="GO:0006952">
    <property type="term" value="P:defense response"/>
    <property type="evidence" value="ECO:0007669"/>
    <property type="project" value="UniProtKB-KW"/>
</dbReference>
<feature type="coiled-coil region" evidence="11">
    <location>
        <begin position="261"/>
        <end position="288"/>
    </location>
</feature>
<dbReference type="InterPro" id="IPR055414">
    <property type="entry name" value="LRR_R13L4/SHOC2-like"/>
</dbReference>
<dbReference type="Gene3D" id="1.10.8.430">
    <property type="entry name" value="Helical domain of apoptotic protease-activating factors"/>
    <property type="match status" value="1"/>
</dbReference>
<keyword evidence="8" id="KW-0238">DNA-binding</keyword>
<dbReference type="InterPro" id="IPR050905">
    <property type="entry name" value="Plant_NBS-LRR"/>
</dbReference>
<dbReference type="EMBL" id="CM001884">
    <property type="protein sequence ID" value="EOY26518.1"/>
    <property type="molecule type" value="Genomic_DNA"/>
</dbReference>
<evidence type="ECO:0000256" key="4">
    <source>
        <dbReference type="ARBA" id="ARBA00022741"/>
    </source>
</evidence>
<dbReference type="InterPro" id="IPR036388">
    <property type="entry name" value="WH-like_DNA-bd_sf"/>
</dbReference>
<dbReference type="HOGENOM" id="CLU_000427_4_0_1"/>
<dbReference type="eggNOG" id="KOG4658">
    <property type="taxonomic scope" value="Eukaryota"/>
</dbReference>
<keyword evidence="4" id="KW-0547">Nucleotide-binding</keyword>
<keyword evidence="7" id="KW-0805">Transcription regulation</keyword>
<dbReference type="GO" id="GO:0006355">
    <property type="term" value="P:regulation of DNA-templated transcription"/>
    <property type="evidence" value="ECO:0007669"/>
    <property type="project" value="InterPro"/>
</dbReference>
<dbReference type="SUPFAM" id="SSF101941">
    <property type="entry name" value="NAC domain"/>
    <property type="match status" value="1"/>
</dbReference>
<dbReference type="Pfam" id="PF23559">
    <property type="entry name" value="WHD_DRP"/>
    <property type="match status" value="1"/>
</dbReference>
<dbReference type="PANTHER" id="PTHR33463:SF220">
    <property type="entry name" value="NB-ARC DOMAIN-CONTAINING PROTEIN"/>
    <property type="match status" value="1"/>
</dbReference>
<dbReference type="InterPro" id="IPR032675">
    <property type="entry name" value="LRR_dom_sf"/>
</dbReference>
<evidence type="ECO:0000256" key="3">
    <source>
        <dbReference type="ARBA" id="ARBA00022737"/>
    </source>
</evidence>
<proteinExistence type="inferred from homology"/>
<dbReference type="Pfam" id="PF23598">
    <property type="entry name" value="LRR_14"/>
    <property type="match status" value="1"/>
</dbReference>
<protein>
    <submittedName>
        <fullName evidence="13">Disease resistance protein family, putative isoform 1</fullName>
    </submittedName>
</protein>
<dbReference type="FunFam" id="3.40.50.300:FF:001091">
    <property type="entry name" value="Probable disease resistance protein At1g61300"/>
    <property type="match status" value="1"/>
</dbReference>
<evidence type="ECO:0000256" key="6">
    <source>
        <dbReference type="ARBA" id="ARBA00022840"/>
    </source>
</evidence>
<dbReference type="InterPro" id="IPR003441">
    <property type="entry name" value="NAC-dom"/>
</dbReference>
<evidence type="ECO:0000259" key="12">
    <source>
        <dbReference type="PROSITE" id="PS51005"/>
    </source>
</evidence>
<gene>
    <name evidence="13" type="ORF">TCM_028306</name>
</gene>
<dbReference type="FunCoup" id="A0A061GAR5">
    <property type="interactions" value="1165"/>
</dbReference>
<dbReference type="Gramene" id="EOY26518">
    <property type="protein sequence ID" value="EOY26518"/>
    <property type="gene ID" value="TCM_028306"/>
</dbReference>
<dbReference type="InterPro" id="IPR042197">
    <property type="entry name" value="Apaf_helical"/>
</dbReference>
<dbReference type="InterPro" id="IPR058922">
    <property type="entry name" value="WHD_DRP"/>
</dbReference>
<dbReference type="Gene3D" id="2.170.150.80">
    <property type="entry name" value="NAC domain"/>
    <property type="match status" value="1"/>
</dbReference>
<keyword evidence="14" id="KW-1185">Reference proteome</keyword>
<dbReference type="OMA" id="SHMPLEM"/>
<dbReference type="EMBL" id="CM001884">
    <property type="protein sequence ID" value="EOY26519.1"/>
    <property type="molecule type" value="Genomic_DNA"/>
</dbReference>
<dbReference type="GO" id="GO:0043531">
    <property type="term" value="F:ADP binding"/>
    <property type="evidence" value="ECO:0007669"/>
    <property type="project" value="InterPro"/>
</dbReference>
<name>A0A061GAR5_THECC</name>
<dbReference type="SUPFAM" id="SSF52540">
    <property type="entry name" value="P-loop containing nucleoside triphosphate hydrolases"/>
    <property type="match status" value="1"/>
</dbReference>
<evidence type="ECO:0000256" key="9">
    <source>
        <dbReference type="ARBA" id="ARBA00023163"/>
    </source>
</evidence>
<keyword evidence="9" id="KW-0804">Transcription</keyword>
<keyword evidence="11" id="KW-0175">Coiled coil</keyword>
<dbReference type="FunFam" id="1.10.8.430:FF:000003">
    <property type="entry name" value="Probable disease resistance protein At5g66910"/>
    <property type="match status" value="1"/>
</dbReference>
<dbReference type="InterPro" id="IPR036093">
    <property type="entry name" value="NAC_dom_sf"/>
</dbReference>
<dbReference type="GO" id="GO:0005524">
    <property type="term" value="F:ATP binding"/>
    <property type="evidence" value="ECO:0007669"/>
    <property type="project" value="UniProtKB-KW"/>
</dbReference>